<dbReference type="InterPro" id="IPR018973">
    <property type="entry name" value="MZB"/>
</dbReference>
<keyword evidence="2" id="KW-0067">ATP-binding</keyword>
<dbReference type="Gene3D" id="3.40.50.300">
    <property type="entry name" value="P-loop containing nucleotide triphosphate hydrolases"/>
    <property type="match status" value="2"/>
</dbReference>
<dbReference type="EMBL" id="JACEOR010000261">
    <property type="protein sequence ID" value="MBA4505048.1"/>
    <property type="molecule type" value="Genomic_DNA"/>
</dbReference>
<evidence type="ECO:0000256" key="3">
    <source>
        <dbReference type="SAM" id="MobiDB-lite"/>
    </source>
</evidence>
<feature type="domain" description="Helicase ATP-binding" evidence="4">
    <location>
        <begin position="94"/>
        <end position="289"/>
    </location>
</feature>
<evidence type="ECO:0000256" key="1">
    <source>
        <dbReference type="ARBA" id="ARBA00022741"/>
    </source>
</evidence>
<feature type="domain" description="Helicase C-terminal" evidence="5">
    <location>
        <begin position="974"/>
        <end position="1166"/>
    </location>
</feature>
<organism evidence="6 7">
    <name type="scientific">Corynebacterium sanguinis</name>
    <dbReference type="NCBI Taxonomy" id="2594913"/>
    <lineage>
        <taxon>Bacteria</taxon>
        <taxon>Bacillati</taxon>
        <taxon>Actinomycetota</taxon>
        <taxon>Actinomycetes</taxon>
        <taxon>Mycobacteriales</taxon>
        <taxon>Corynebacteriaceae</taxon>
        <taxon>Corynebacterium</taxon>
    </lineage>
</organism>
<dbReference type="RefSeq" id="WP_181729771.1">
    <property type="nucleotide sequence ID" value="NZ_JACEOR010000261.1"/>
</dbReference>
<dbReference type="InterPro" id="IPR001650">
    <property type="entry name" value="Helicase_C-like"/>
</dbReference>
<feature type="region of interest" description="Disordered" evidence="3">
    <location>
        <begin position="90"/>
        <end position="109"/>
    </location>
</feature>
<evidence type="ECO:0000256" key="2">
    <source>
        <dbReference type="ARBA" id="ARBA00022840"/>
    </source>
</evidence>
<evidence type="ECO:0000313" key="6">
    <source>
        <dbReference type="EMBL" id="MBA4505048.1"/>
    </source>
</evidence>
<dbReference type="Pfam" id="PF00271">
    <property type="entry name" value="Helicase_C"/>
    <property type="match status" value="1"/>
</dbReference>
<reference evidence="6 7" key="1">
    <citation type="submission" date="2020-07" db="EMBL/GenBank/DDBJ databases">
        <authorList>
            <person name="Khare M."/>
        </authorList>
    </citation>
    <scope>NUCLEOTIDE SEQUENCE [LARGE SCALE GENOMIC DNA]</scope>
    <source>
        <strain evidence="6 7">P8776</strain>
    </source>
</reference>
<dbReference type="Pfam" id="PF00270">
    <property type="entry name" value="DEAD"/>
    <property type="match status" value="1"/>
</dbReference>
<keyword evidence="6" id="KW-0378">Hydrolase</keyword>
<dbReference type="PROSITE" id="PS51192">
    <property type="entry name" value="HELICASE_ATP_BIND_1"/>
    <property type="match status" value="1"/>
</dbReference>
<dbReference type="SMART" id="SM00487">
    <property type="entry name" value="DEXDc"/>
    <property type="match status" value="1"/>
</dbReference>
<gene>
    <name evidence="6" type="ORF">H0H28_06855</name>
</gene>
<dbReference type="PROSITE" id="PS51194">
    <property type="entry name" value="HELICASE_CTER"/>
    <property type="match status" value="1"/>
</dbReference>
<dbReference type="GO" id="GO:0003676">
    <property type="term" value="F:nucleic acid binding"/>
    <property type="evidence" value="ECO:0007669"/>
    <property type="project" value="InterPro"/>
</dbReference>
<name>A0A838WWJ7_9CORY</name>
<dbReference type="PANTHER" id="PTHR47957:SF3">
    <property type="entry name" value="ATP-DEPENDENT HELICASE HRQ1"/>
    <property type="match status" value="1"/>
</dbReference>
<dbReference type="GO" id="GO:0005524">
    <property type="term" value="F:ATP binding"/>
    <property type="evidence" value="ECO:0007669"/>
    <property type="project" value="UniProtKB-KW"/>
</dbReference>
<dbReference type="Pfam" id="PF09369">
    <property type="entry name" value="MZB"/>
    <property type="match status" value="1"/>
</dbReference>
<dbReference type="SUPFAM" id="SSF52540">
    <property type="entry name" value="P-loop containing nucleoside triphosphate hydrolases"/>
    <property type="match status" value="2"/>
</dbReference>
<comment type="caution">
    <text evidence="6">The sequence shown here is derived from an EMBL/GenBank/DDBJ whole genome shotgun (WGS) entry which is preliminary data.</text>
</comment>
<evidence type="ECO:0000313" key="7">
    <source>
        <dbReference type="Proteomes" id="UP000580709"/>
    </source>
</evidence>
<accession>A0A838WWJ7</accession>
<protein>
    <submittedName>
        <fullName evidence="6">DEAD/DEAH box helicase</fullName>
    </submittedName>
</protein>
<dbReference type="InterPro" id="IPR011545">
    <property type="entry name" value="DEAD/DEAH_box_helicase_dom"/>
</dbReference>
<proteinExistence type="predicted"/>
<sequence>MTSLIPTRAAAHIEDGLSEYLTTSIALTDSTTAQQLSEFLLKPDGGMFRGPYVRTRLPYAPATEWEGVLGWLPSWFTPYRHQAEAFKRLSTLGPDGPRRPEPTLVVTGTGSGKTESFLYPILDHCKRNPGEGIKALILYPMNALASDQEQRLARLLSDNPELAGVTAGLYTGEVTTGGRRKVSEKGLITSREVMRDTPPNILLTNYKMLDQLLLREADRPLWEKSTHTLQYLVLDEFHSYDAAQGTDVAMLLRRLGLMLRTHQSDGFLSDADQARPLGKVTPVATSATLGGGEGTDGASAMVGFAYTVFGEKIGPEAIVGETLLSVEQWQQTIPDLVGVPLAPTTPTPGVEEVQAIVDKLAAAIDKGRDYAEAVHEIACADLFQCAPDTESAIAAMATNEVVVRILREAATALPLEHSENMPGHGEEIASLVQRIFPDPATRRNLGHKAAEFLAFVLSEIAHLRSEFGAARGWDGKKIPGVETHLWVREISRIDRLVGAGDGAEQIFRWSDNGASSNSQAQLDAEGQRRWLPAIYCRHCGRSGWMTQMSPGEDMIETAVQKVRFGAFGDPKRQRPLIDATSEEAAGVQRSADGSSAVKWLNMDMAVLIASAPGDEERETGAVVPVLTYAGDNVEERAAEEYCPSCGESDAIRYLGSSVATLLSVALSNLFGMDELDNAEKKTLVFADSVQDAAHRAGFIQNRSRAFALRARIHRAVMELAGTSSETTLDQLADVIIAQARNEGSEAEQSRALYELLPPDMAHAPQFRGAWESGAPKREQHRAMQAVKKRLDLDIALQFGEQVDLPRSLVSTGTLTVSVGATDDVLLTAARNVGVVADDDELLAWARGVVEKMRIEGGITHPWLKQYLKNDCNPYLLNRREARARGIPAFARYTTPKFPRSGAALKGAKGKSKNNATMSVGAQQGWYARWTAQALGVPAGSAFTAASLVTSLFNELDIAGVVGSVPTTTAGRVYFLEPETVVIRKETEPELLECAVCHMRVGVDALARDALEGATCFALDCTGTFDVISVEENYYNGLYQSANSRTVVASEHTGLVPTAKRKQVENQFKAPASAQEADSPNVLVATPTLEMGIDIGDLSTVMLASMPSSVASYVQRVGRAGRLSGNSLVVALVRGRGRALTKLEHPLETIAGSLTAPAAYLSARDIMHRQFIAYLFDAHSIGQQVESLAHAYDLFRDRAHTALDVLVDIVRGGIDEELDRFCAALTPHAGADVLKELRSWATDPNGLIADIGSARTRWNRTHYELLERLSVLETRERELSIRTSSAPADDDLTHEYQVTRASLRFTQKQLNAHKDEYWISALERYGLLPNFTLLDEAVEFHLSVSTYNDVVQEFETEALQYSRGISTALTELAPGNTFYVQGVAATIDSVDLGSEQSALTHWRVCPACSFSTEVADNAVAGACPNCGAPGYADRAQLIAVVEMNKVSATVDRSRSTISDFDDDRRSARFQTLLSYNVPDGGRGPAWYLQRSGFGMEYLPHVEMHWLNLGKFGSGNKLMASSQEVEAPLFRVCEHCGHLDKEAGANHWSDHHPWCKHRNDAEEHSITFALGRTLGTQGVLVHLPSRLSVMESSTLPSLLAALKLGFREYLGGNPDHLDIEVVSEVSDGRVSDMLLIHDKVPGGTGYLAQFTNPAEIRAMFEVAYTRLVKCNCAREERSACPSCLLPLVPESQIPLVSREAAAAALGKILTDDIHLPSDANPLEFTWEGRVTTEQPESSDQSKLEERFIEQFRADLKSVGAQVTETVDNNRAHWTIRFPNSPHIWVLREQVELGTTTPDVLLQTQDNDVRDIAIYLDGEAFHARGKNQRVADDFAKRNSLYERGYLPWSMTWRDIDHRQDTVRNQETPPPAWFNSAIESSIAEHLNVSRASMQWVKSDPMSQLLAMLPAPTQKWGSLSDAAFTSAIYGGELSNGLLTRTHLNAVKVSYDAATRHHYGVDLSLEEREVDRDAWQAFLGLSNLAYLNDTSARVTVTDIAHPQLSVVAPEPAHQPANVPSSLAGAWARIYEEFADDPEVLNATSALRDAGASAPDAESVGEEIDGLGIIARWPNEGILLVYEGDGEEFDAIDDTVIEANFGPDPGSIPTVVRDALHLS</sequence>
<dbReference type="SMART" id="SM00490">
    <property type="entry name" value="HELICc"/>
    <property type="match status" value="1"/>
</dbReference>
<dbReference type="InterPro" id="IPR027417">
    <property type="entry name" value="P-loop_NTPase"/>
</dbReference>
<keyword evidence="7" id="KW-1185">Reference proteome</keyword>
<evidence type="ECO:0000259" key="4">
    <source>
        <dbReference type="PROSITE" id="PS51192"/>
    </source>
</evidence>
<keyword evidence="1" id="KW-0547">Nucleotide-binding</keyword>
<dbReference type="InterPro" id="IPR014001">
    <property type="entry name" value="Helicase_ATP-bd"/>
</dbReference>
<keyword evidence="6" id="KW-0347">Helicase</keyword>
<evidence type="ECO:0000259" key="5">
    <source>
        <dbReference type="PROSITE" id="PS51194"/>
    </source>
</evidence>
<dbReference type="GO" id="GO:0036297">
    <property type="term" value="P:interstrand cross-link repair"/>
    <property type="evidence" value="ECO:0007669"/>
    <property type="project" value="TreeGrafter"/>
</dbReference>
<dbReference type="GO" id="GO:0006289">
    <property type="term" value="P:nucleotide-excision repair"/>
    <property type="evidence" value="ECO:0007669"/>
    <property type="project" value="TreeGrafter"/>
</dbReference>
<dbReference type="PANTHER" id="PTHR47957">
    <property type="entry name" value="ATP-DEPENDENT HELICASE HRQ1"/>
    <property type="match status" value="1"/>
</dbReference>
<dbReference type="GO" id="GO:0043138">
    <property type="term" value="F:3'-5' DNA helicase activity"/>
    <property type="evidence" value="ECO:0007669"/>
    <property type="project" value="TreeGrafter"/>
</dbReference>
<dbReference type="Proteomes" id="UP000580709">
    <property type="component" value="Unassembled WGS sequence"/>
</dbReference>